<dbReference type="PROSITE" id="PS51833">
    <property type="entry name" value="HDOD"/>
    <property type="match status" value="1"/>
</dbReference>
<organism evidence="3 4">
    <name type="scientific">Thauera aminoaromatica</name>
    <dbReference type="NCBI Taxonomy" id="164330"/>
    <lineage>
        <taxon>Bacteria</taxon>
        <taxon>Pseudomonadati</taxon>
        <taxon>Pseudomonadota</taxon>
        <taxon>Betaproteobacteria</taxon>
        <taxon>Rhodocyclales</taxon>
        <taxon>Zoogloeaceae</taxon>
        <taxon>Thauera</taxon>
    </lineage>
</organism>
<dbReference type="PROSITE" id="PS00108">
    <property type="entry name" value="PROTEIN_KINASE_ST"/>
    <property type="match status" value="1"/>
</dbReference>
<dbReference type="SUPFAM" id="SSF56112">
    <property type="entry name" value="Protein kinase-like (PK-like)"/>
    <property type="match status" value="1"/>
</dbReference>
<sequence>MTRTIGRFEIRRELGRGAQSVVHLAWDPQLEREVALKALHLGPRPGHDNASLLAEARAVSRLRHPGIVPVFEAGEAGEDGGDPYLVFEYVPGESLAALLDRRGPLPAGEAVERMLEILAALAEAHAQGVIHRDLKPSNVLLDGGGHARVMDFGIARRIEAAGASEGLSGTPGYMAPEYIERREIGPRNDVFAAGVLLIELLAGRPLAREGGVKRVLERTRSTPVTLPADCPPVDEALAAIALRAAALDPLARFADAAEFRLALEAWRQPAETDPEAGSEARPGAVDFLMRRMKHRGDFPALSESVVAINRIAASESESVGTLSALILRDFGLTNKLLRVVNSAHFRPAGGGRISTISRAVVVLGFDAVRNIAITVLLFEHLQNKSNASQLQEEFLRACLAGLFARELARRLRLRDGEQSYICAVFHNLGRLLCQFYFPEESEDIRRVVQQHGCSEESAAQRVLGAGYEELGIALARAWGFPELIQNSMRTLPEGPVHAPRSADERLQSLAACANACCDAVSRLAPAERERALADIAARFDEAVPVPAREAREHLRSAVDEIGEFARVVKVSLAQTRFGRNLRHFIDGSTPAEGARVDATLMPASALLEQSLPAEGGAEGQRAADPQAVLSAGIQDISNSLVEDFRLNDVLRIILETMYRAMGFKRVLLCVRDARSNAMCGRFGFGPEVGELARQLRFSLSAQPDNVFNVATARGVDVLISDVDDPKIAARVPAWYRRSVAARTFVLFPLTIKGRPVAMIYADKDRAGELRIGEQELAMLRTLRNQAVLAIKQAG</sequence>
<dbReference type="SUPFAM" id="SSF55781">
    <property type="entry name" value="GAF domain-like"/>
    <property type="match status" value="1"/>
</dbReference>
<protein>
    <submittedName>
        <fullName evidence="3">Serine/threonine protein kinase</fullName>
    </submittedName>
</protein>
<dbReference type="Pfam" id="PF00069">
    <property type="entry name" value="Pkinase"/>
    <property type="match status" value="1"/>
</dbReference>
<dbReference type="InterPro" id="IPR052340">
    <property type="entry name" value="RNase_Y/CdgJ"/>
</dbReference>
<evidence type="ECO:0000259" key="1">
    <source>
        <dbReference type="PROSITE" id="PS50011"/>
    </source>
</evidence>
<dbReference type="GO" id="GO:0004674">
    <property type="term" value="F:protein serine/threonine kinase activity"/>
    <property type="evidence" value="ECO:0007669"/>
    <property type="project" value="UniProtKB-KW"/>
</dbReference>
<dbReference type="SMART" id="SM00220">
    <property type="entry name" value="S_TKc"/>
    <property type="match status" value="1"/>
</dbReference>
<reference evidence="3 4" key="1">
    <citation type="submission" date="2018-09" db="EMBL/GenBank/DDBJ databases">
        <title>Metagenome Assembled Genomes from an Advanced Water Purification Facility.</title>
        <authorList>
            <person name="Stamps B.W."/>
            <person name="Spear J.R."/>
        </authorList>
    </citation>
    <scope>NUCLEOTIDE SEQUENCE [LARGE SCALE GENOMIC DNA]</scope>
    <source>
        <strain evidence="3">Bin_27_1</strain>
    </source>
</reference>
<dbReference type="SUPFAM" id="SSF109604">
    <property type="entry name" value="HD-domain/PDEase-like"/>
    <property type="match status" value="1"/>
</dbReference>
<dbReference type="Pfam" id="PF01590">
    <property type="entry name" value="GAF"/>
    <property type="match status" value="1"/>
</dbReference>
<accession>A0A5C7SK14</accession>
<evidence type="ECO:0000313" key="4">
    <source>
        <dbReference type="Proteomes" id="UP000321192"/>
    </source>
</evidence>
<proteinExistence type="predicted"/>
<dbReference type="Gene3D" id="3.30.200.20">
    <property type="entry name" value="Phosphorylase Kinase, domain 1"/>
    <property type="match status" value="1"/>
</dbReference>
<keyword evidence="3" id="KW-0808">Transferase</keyword>
<dbReference type="InterPro" id="IPR003018">
    <property type="entry name" value="GAF"/>
</dbReference>
<keyword evidence="3" id="KW-0723">Serine/threonine-protein kinase</keyword>
<evidence type="ECO:0000259" key="2">
    <source>
        <dbReference type="PROSITE" id="PS51833"/>
    </source>
</evidence>
<dbReference type="EMBL" id="SSFD01000201">
    <property type="protein sequence ID" value="TXH83732.1"/>
    <property type="molecule type" value="Genomic_DNA"/>
</dbReference>
<dbReference type="Proteomes" id="UP000321192">
    <property type="component" value="Unassembled WGS sequence"/>
</dbReference>
<feature type="domain" description="Protein kinase" evidence="1">
    <location>
        <begin position="8"/>
        <end position="267"/>
    </location>
</feature>
<dbReference type="PROSITE" id="PS50011">
    <property type="entry name" value="PROTEIN_KINASE_DOM"/>
    <property type="match status" value="1"/>
</dbReference>
<dbReference type="Gene3D" id="3.30.450.40">
    <property type="match status" value="1"/>
</dbReference>
<dbReference type="PANTHER" id="PTHR33525">
    <property type="match status" value="1"/>
</dbReference>
<dbReference type="AlphaFoldDB" id="A0A5C7SK14"/>
<comment type="caution">
    <text evidence="3">The sequence shown here is derived from an EMBL/GenBank/DDBJ whole genome shotgun (WGS) entry which is preliminary data.</text>
</comment>
<evidence type="ECO:0000313" key="3">
    <source>
        <dbReference type="EMBL" id="TXH83732.1"/>
    </source>
</evidence>
<dbReference type="GO" id="GO:0005524">
    <property type="term" value="F:ATP binding"/>
    <property type="evidence" value="ECO:0007669"/>
    <property type="project" value="InterPro"/>
</dbReference>
<dbReference type="InterPro" id="IPR011009">
    <property type="entry name" value="Kinase-like_dom_sf"/>
</dbReference>
<dbReference type="RefSeq" id="WP_276659244.1">
    <property type="nucleotide sequence ID" value="NZ_SSFD01000201.1"/>
</dbReference>
<dbReference type="Pfam" id="PF08668">
    <property type="entry name" value="HDOD"/>
    <property type="match status" value="1"/>
</dbReference>
<name>A0A5C7SK14_THASP</name>
<dbReference type="InterPro" id="IPR008271">
    <property type="entry name" value="Ser/Thr_kinase_AS"/>
</dbReference>
<dbReference type="InterPro" id="IPR013976">
    <property type="entry name" value="HDOD"/>
</dbReference>
<gene>
    <name evidence="3" type="ORF">E6Q80_13160</name>
</gene>
<dbReference type="InterPro" id="IPR000719">
    <property type="entry name" value="Prot_kinase_dom"/>
</dbReference>
<feature type="domain" description="HDOD" evidence="2">
    <location>
        <begin position="298"/>
        <end position="494"/>
    </location>
</feature>
<keyword evidence="3" id="KW-0418">Kinase</keyword>
<dbReference type="InterPro" id="IPR029016">
    <property type="entry name" value="GAF-like_dom_sf"/>
</dbReference>
<dbReference type="CDD" id="cd14014">
    <property type="entry name" value="STKc_PknB_like"/>
    <property type="match status" value="1"/>
</dbReference>
<dbReference type="PANTHER" id="PTHR33525:SF4">
    <property type="entry name" value="CYCLIC DI-GMP PHOSPHODIESTERASE CDGJ"/>
    <property type="match status" value="1"/>
</dbReference>
<dbReference type="Gene3D" id="1.10.3210.10">
    <property type="entry name" value="Hypothetical protein af1432"/>
    <property type="match status" value="1"/>
</dbReference>
<dbReference type="Gene3D" id="1.10.510.10">
    <property type="entry name" value="Transferase(Phosphotransferase) domain 1"/>
    <property type="match status" value="1"/>
</dbReference>